<accession>A0A853EN93</accession>
<comment type="similarity">
    <text evidence="1">Belongs to the ROK (NagC/XylR) family.</text>
</comment>
<dbReference type="Proteomes" id="UP000561011">
    <property type="component" value="Unassembled WGS sequence"/>
</dbReference>
<dbReference type="RefSeq" id="WP_179912016.1">
    <property type="nucleotide sequence ID" value="NZ_JACBYE010000001.1"/>
</dbReference>
<evidence type="ECO:0000313" key="3">
    <source>
        <dbReference type="Proteomes" id="UP000561011"/>
    </source>
</evidence>
<dbReference type="Pfam" id="PF00480">
    <property type="entry name" value="ROK"/>
    <property type="match status" value="1"/>
</dbReference>
<dbReference type="PANTHER" id="PTHR18964:SF149">
    <property type="entry name" value="BIFUNCTIONAL UDP-N-ACETYLGLUCOSAMINE 2-EPIMERASE_N-ACETYLMANNOSAMINE KINASE"/>
    <property type="match status" value="1"/>
</dbReference>
<dbReference type="InterPro" id="IPR000600">
    <property type="entry name" value="ROK"/>
</dbReference>
<dbReference type="Gene3D" id="3.30.420.40">
    <property type="match status" value="2"/>
</dbReference>
<comment type="caution">
    <text evidence="2">The sequence shown here is derived from an EMBL/GenBank/DDBJ whole genome shotgun (WGS) entry which is preliminary data.</text>
</comment>
<reference evidence="2 3" key="1">
    <citation type="submission" date="2020-07" db="EMBL/GenBank/DDBJ databases">
        <title>MOT database genomes.</title>
        <authorList>
            <person name="Joseph S."/>
            <person name="Aduse-Opoku J."/>
            <person name="Hashim A."/>
            <person name="Wade W."/>
            <person name="Curtis M."/>
        </authorList>
    </citation>
    <scope>NUCLEOTIDE SEQUENCE [LARGE SCALE GENOMIC DNA]</scope>
    <source>
        <strain evidence="2 3">DSM 100099</strain>
    </source>
</reference>
<dbReference type="EMBL" id="JACBYE010000001">
    <property type="protein sequence ID" value="NYS92020.1"/>
    <property type="molecule type" value="Genomic_DNA"/>
</dbReference>
<name>A0A853EN93_9MICO</name>
<proteinExistence type="inferred from homology"/>
<dbReference type="AlphaFoldDB" id="A0A853EN93"/>
<protein>
    <submittedName>
        <fullName evidence="2">ROK family protein</fullName>
    </submittedName>
</protein>
<dbReference type="SUPFAM" id="SSF53067">
    <property type="entry name" value="Actin-like ATPase domain"/>
    <property type="match status" value="1"/>
</dbReference>
<evidence type="ECO:0000313" key="2">
    <source>
        <dbReference type="EMBL" id="NYS92020.1"/>
    </source>
</evidence>
<keyword evidence="3" id="KW-1185">Reference proteome</keyword>
<dbReference type="InterPro" id="IPR043129">
    <property type="entry name" value="ATPase_NBD"/>
</dbReference>
<organism evidence="2 3">
    <name type="scientific">Sanguibacter inulinus</name>
    <dbReference type="NCBI Taxonomy" id="60922"/>
    <lineage>
        <taxon>Bacteria</taxon>
        <taxon>Bacillati</taxon>
        <taxon>Actinomycetota</taxon>
        <taxon>Actinomycetes</taxon>
        <taxon>Micrococcales</taxon>
        <taxon>Sanguibacteraceae</taxon>
        <taxon>Sanguibacter</taxon>
    </lineage>
</organism>
<gene>
    <name evidence="2" type="ORF">HZZ10_00500</name>
</gene>
<evidence type="ECO:0000256" key="1">
    <source>
        <dbReference type="ARBA" id="ARBA00006479"/>
    </source>
</evidence>
<dbReference type="PANTHER" id="PTHR18964">
    <property type="entry name" value="ROK (REPRESSOR, ORF, KINASE) FAMILY"/>
    <property type="match status" value="1"/>
</dbReference>
<sequence>MNQGLVLALDIGGTNARGEVLDARLGAPLVRADLPTPERDGEATIATIASLCRLLLAGLSDVDRSRVCAVGLAVPGIIEGPTGVVRLASNLGWADEPVAARLSALLGLDVVLHHDVTAAGVAEHRLGAGAGASDLLAVFIGTGMAALVVAGGEVVSGGLHQAGEIGHIPVQQGGRPCPCGQTGCLEMYASARAIGRAYGALTGDPDATSLDVVTALGSDPRADSVWAEAMDWLAHGLLGPITLLSPARVVLGGGLSASGAVLVDALRSRLDVLSHVAAVPEIVTASLGQRAGVLGSGLATFDAIERRQLV</sequence>